<dbReference type="PANTHER" id="PTHR35567">
    <property type="entry name" value="MALATE DEHYDROGENASE (AFU_ORTHOLOGUE AFUA_2G13800)"/>
    <property type="match status" value="1"/>
</dbReference>
<dbReference type="EMBL" id="KZ806371">
    <property type="protein sequence ID" value="PVH90377.1"/>
    <property type="molecule type" value="Genomic_DNA"/>
</dbReference>
<protein>
    <recommendedName>
        <fullName evidence="4">Malate dehydrogenase</fullName>
    </recommendedName>
</protein>
<proteinExistence type="predicted"/>
<dbReference type="OrthoDB" id="1859733at2759"/>
<dbReference type="InterPro" id="IPR021851">
    <property type="entry name" value="DUF3455"/>
</dbReference>
<feature type="chain" id="PRO_5015933749" description="Malate dehydrogenase" evidence="1">
    <location>
        <begin position="19"/>
        <end position="230"/>
    </location>
</feature>
<dbReference type="Pfam" id="PF11937">
    <property type="entry name" value="DUF3455"/>
    <property type="match status" value="1"/>
</dbReference>
<gene>
    <name evidence="2" type="ORF">DM02DRAFT_678652</name>
</gene>
<evidence type="ECO:0000313" key="3">
    <source>
        <dbReference type="Proteomes" id="UP000244855"/>
    </source>
</evidence>
<evidence type="ECO:0008006" key="4">
    <source>
        <dbReference type="Google" id="ProtNLM"/>
    </source>
</evidence>
<feature type="signal peptide" evidence="1">
    <location>
        <begin position="1"/>
        <end position="18"/>
    </location>
</feature>
<organism evidence="2 3">
    <name type="scientific">Periconia macrospinosa</name>
    <dbReference type="NCBI Taxonomy" id="97972"/>
    <lineage>
        <taxon>Eukaryota</taxon>
        <taxon>Fungi</taxon>
        <taxon>Dikarya</taxon>
        <taxon>Ascomycota</taxon>
        <taxon>Pezizomycotina</taxon>
        <taxon>Dothideomycetes</taxon>
        <taxon>Pleosporomycetidae</taxon>
        <taxon>Pleosporales</taxon>
        <taxon>Massarineae</taxon>
        <taxon>Periconiaceae</taxon>
        <taxon>Periconia</taxon>
    </lineage>
</organism>
<keyword evidence="1" id="KW-0732">Signal</keyword>
<dbReference type="PANTHER" id="PTHR35567:SF1">
    <property type="entry name" value="CONSERVED FUNGAL PROTEIN (AFU_ORTHOLOGUE AFUA_1G14230)"/>
    <property type="match status" value="1"/>
</dbReference>
<accession>A0A2V1CXB9</accession>
<sequence length="230" mass="24378">MRFSQFCLLALCPRFLCAVPTGLGSLAAKYPPNALPSPEGLHLKFVVLGVGTQNHTCVGGDDASEPGTIGAVAQLYDIGTRLNTDPHAQSKISSISGRALVSASKHRLEGYLKSEGYDRRLGSHFFIQTGPNTSLPTFFLDRVSSTPFPMAVVSKKSATDAPRTAFPGLAGEGAVQWLRLVDDDGMSVGGIDTVYRIETAGGSKPASCEGRKGDFEVPYAAQYWMYGGAA</sequence>
<reference evidence="2 3" key="1">
    <citation type="journal article" date="2018" name="Sci. Rep.">
        <title>Comparative genomics provides insights into the lifestyle and reveals functional heterogeneity of dark septate endophytic fungi.</title>
        <authorList>
            <person name="Knapp D.G."/>
            <person name="Nemeth J.B."/>
            <person name="Barry K."/>
            <person name="Hainaut M."/>
            <person name="Henrissat B."/>
            <person name="Johnson J."/>
            <person name="Kuo A."/>
            <person name="Lim J.H.P."/>
            <person name="Lipzen A."/>
            <person name="Nolan M."/>
            <person name="Ohm R.A."/>
            <person name="Tamas L."/>
            <person name="Grigoriev I.V."/>
            <person name="Spatafora J.W."/>
            <person name="Nagy L.G."/>
            <person name="Kovacs G.M."/>
        </authorList>
    </citation>
    <scope>NUCLEOTIDE SEQUENCE [LARGE SCALE GENOMIC DNA]</scope>
    <source>
        <strain evidence="2 3">DSE2036</strain>
    </source>
</reference>
<evidence type="ECO:0000313" key="2">
    <source>
        <dbReference type="EMBL" id="PVH90377.1"/>
    </source>
</evidence>
<keyword evidence="3" id="KW-1185">Reference proteome</keyword>
<dbReference type="AlphaFoldDB" id="A0A2V1CXB9"/>
<evidence type="ECO:0000256" key="1">
    <source>
        <dbReference type="SAM" id="SignalP"/>
    </source>
</evidence>
<name>A0A2V1CXB9_9PLEO</name>
<dbReference type="Proteomes" id="UP000244855">
    <property type="component" value="Unassembled WGS sequence"/>
</dbReference>